<organism evidence="2 3">
    <name type="scientific">Bombilactobacillus apium</name>
    <dbReference type="NCBI Taxonomy" id="2675299"/>
    <lineage>
        <taxon>Bacteria</taxon>
        <taxon>Bacillati</taxon>
        <taxon>Bacillota</taxon>
        <taxon>Bacilli</taxon>
        <taxon>Lactobacillales</taxon>
        <taxon>Lactobacillaceae</taxon>
        <taxon>Bombilactobacillus</taxon>
    </lineage>
</organism>
<dbReference type="Proteomes" id="UP000563523">
    <property type="component" value="Unassembled WGS sequence"/>
</dbReference>
<proteinExistence type="predicted"/>
<dbReference type="AlphaFoldDB" id="A0A850RAI3"/>
<reference evidence="2 3" key="1">
    <citation type="submission" date="2020-06" db="EMBL/GenBank/DDBJ databases">
        <authorList>
            <person name="Kang J."/>
        </authorList>
    </citation>
    <scope>NUCLEOTIDE SEQUENCE [LARGE SCALE GENOMIC DNA]</scope>
    <source>
        <strain evidence="2 3">DCY120</strain>
    </source>
</reference>
<keyword evidence="1" id="KW-0812">Transmembrane</keyword>
<feature type="transmembrane region" description="Helical" evidence="1">
    <location>
        <begin position="265"/>
        <end position="285"/>
    </location>
</feature>
<feature type="transmembrane region" description="Helical" evidence="1">
    <location>
        <begin position="297"/>
        <end position="317"/>
    </location>
</feature>
<evidence type="ECO:0000313" key="3">
    <source>
        <dbReference type="Proteomes" id="UP000563523"/>
    </source>
</evidence>
<feature type="transmembrane region" description="Helical" evidence="1">
    <location>
        <begin position="6"/>
        <end position="23"/>
    </location>
</feature>
<evidence type="ECO:0000313" key="2">
    <source>
        <dbReference type="EMBL" id="NVY95828.1"/>
    </source>
</evidence>
<keyword evidence="1" id="KW-1133">Transmembrane helix</keyword>
<accession>A0A850RAI3</accession>
<dbReference type="RefSeq" id="WP_176941995.1">
    <property type="nucleotide sequence ID" value="NZ_JABZEC010000001.1"/>
</dbReference>
<evidence type="ECO:0000256" key="1">
    <source>
        <dbReference type="SAM" id="Phobius"/>
    </source>
</evidence>
<dbReference type="EMBL" id="JABZEC010000001">
    <property type="protein sequence ID" value="NVY95828.1"/>
    <property type="molecule type" value="Genomic_DNA"/>
</dbReference>
<gene>
    <name evidence="2" type="ORF">HU830_01215</name>
</gene>
<comment type="caution">
    <text evidence="2">The sequence shown here is derived from an EMBL/GenBank/DDBJ whole genome shotgun (WGS) entry which is preliminary data.</text>
</comment>
<protein>
    <recommendedName>
        <fullName evidence="4">MacB-like periplasmic core domain-containing protein</fullName>
    </recommendedName>
</protein>
<evidence type="ECO:0008006" key="4">
    <source>
        <dbReference type="Google" id="ProtNLM"/>
    </source>
</evidence>
<feature type="transmembrane region" description="Helical" evidence="1">
    <location>
        <begin position="222"/>
        <end position="245"/>
    </location>
</feature>
<keyword evidence="1" id="KW-0472">Membrane</keyword>
<name>A0A850RAI3_9LACO</name>
<sequence>MKKTILYNILIIIFLVWSAVLVSHSDTRNYQRLLERGNIREGAVIFPSRSQQSIPQALQKLQKRHLDQLQIYFIQKKNPNVSYVYMPEVLRSTPITKGRFFIKSDFQSPIPFVILGKDLYQKAYHPQAQRYYQIGQRYYSVIGATGINDHNKLNQHIFISASPQQNNRTQIRHYQIVVDGPILNHPQKLKQLQTAFHARKPARSVNRINNIKQTWWTRWGDTLCSLSVTALVILILGWLSQIPAVHSVKASALQNGLLSTFKLETWFKFFLGQVITFAIAGLIAFNKVQIISWRYLFLYFGVVFILLNLQVLLQLNFTKPRKG</sequence>
<keyword evidence="3" id="KW-1185">Reference proteome</keyword>